<dbReference type="InterPro" id="IPR036736">
    <property type="entry name" value="ACP-like_sf"/>
</dbReference>
<evidence type="ECO:0000259" key="6">
    <source>
        <dbReference type="PROSITE" id="PS52004"/>
    </source>
</evidence>
<dbReference type="InterPro" id="IPR014043">
    <property type="entry name" value="Acyl_transferase_dom"/>
</dbReference>
<dbReference type="FunFam" id="3.40.366.10:FF:000002">
    <property type="entry name" value="Probable polyketide synthase 2"/>
    <property type="match status" value="1"/>
</dbReference>
<dbReference type="SUPFAM" id="SSF52151">
    <property type="entry name" value="FabD/lysophospholipase-like"/>
    <property type="match status" value="1"/>
</dbReference>
<evidence type="ECO:0000313" key="8">
    <source>
        <dbReference type="Proteomes" id="UP000177870"/>
    </source>
</evidence>
<organism evidence="7 8">
    <name type="scientific">Moorena producens PAL-8-15-08-1</name>
    <dbReference type="NCBI Taxonomy" id="1458985"/>
    <lineage>
        <taxon>Bacteria</taxon>
        <taxon>Bacillati</taxon>
        <taxon>Cyanobacteriota</taxon>
        <taxon>Cyanophyceae</taxon>
        <taxon>Coleofasciculales</taxon>
        <taxon>Coleofasciculaceae</taxon>
        <taxon>Moorena</taxon>
    </lineage>
</organism>
<dbReference type="Pfam" id="PF00109">
    <property type="entry name" value="ketoacyl-synt"/>
    <property type="match status" value="1"/>
</dbReference>
<accession>A0A1D8TPW7</accession>
<dbReference type="Gene3D" id="3.30.70.3290">
    <property type="match status" value="1"/>
</dbReference>
<reference evidence="8" key="1">
    <citation type="submission" date="2016-10" db="EMBL/GenBank/DDBJ databases">
        <title>Comparative genomics uncovers the prolific and rare metabolic potential of the cyanobacterial genus Moorea.</title>
        <authorList>
            <person name="Leao T."/>
            <person name="Castelao G."/>
            <person name="Korobeynikov A."/>
            <person name="Monroe E.A."/>
            <person name="Podell S."/>
            <person name="Glukhov E."/>
            <person name="Allen E."/>
            <person name="Gerwick W.H."/>
            <person name="Gerwick L."/>
        </authorList>
    </citation>
    <scope>NUCLEOTIDE SEQUENCE [LARGE SCALE GENOMIC DNA]</scope>
    <source>
        <strain evidence="8">PAL-8-15-08-1</strain>
    </source>
</reference>
<dbReference type="GO" id="GO:0031177">
    <property type="term" value="F:phosphopantetheine binding"/>
    <property type="evidence" value="ECO:0007669"/>
    <property type="project" value="InterPro"/>
</dbReference>
<dbReference type="PROSITE" id="PS50075">
    <property type="entry name" value="CARRIER"/>
    <property type="match status" value="1"/>
</dbReference>
<dbReference type="CDD" id="cd00833">
    <property type="entry name" value="PKS"/>
    <property type="match status" value="1"/>
</dbReference>
<dbReference type="InterPro" id="IPR036291">
    <property type="entry name" value="NAD(P)-bd_dom_sf"/>
</dbReference>
<dbReference type="InterPro" id="IPR020841">
    <property type="entry name" value="PKS_Beta-ketoAc_synthase_dom"/>
</dbReference>
<dbReference type="GO" id="GO:0004312">
    <property type="term" value="F:fatty acid synthase activity"/>
    <property type="evidence" value="ECO:0007669"/>
    <property type="project" value="TreeGrafter"/>
</dbReference>
<feature type="domain" description="Ketosynthase family 3 (KS3)" evidence="6">
    <location>
        <begin position="1"/>
        <end position="425"/>
    </location>
</feature>
<dbReference type="Pfam" id="PF08659">
    <property type="entry name" value="KR"/>
    <property type="match status" value="1"/>
</dbReference>
<dbReference type="SUPFAM" id="SSF55048">
    <property type="entry name" value="Probable ACP-binding domain of malonyl-CoA ACP transacylase"/>
    <property type="match status" value="1"/>
</dbReference>
<dbReference type="InterPro" id="IPR049490">
    <property type="entry name" value="C883_1060-like_KR_N"/>
</dbReference>
<feature type="domain" description="Carrier" evidence="5">
    <location>
        <begin position="1811"/>
        <end position="1892"/>
    </location>
</feature>
<dbReference type="Pfam" id="PF08242">
    <property type="entry name" value="Methyltransf_12"/>
    <property type="match status" value="1"/>
</dbReference>
<protein>
    <submittedName>
        <fullName evidence="7">Uncharacterized protein</fullName>
    </submittedName>
</protein>
<evidence type="ECO:0000256" key="2">
    <source>
        <dbReference type="ARBA" id="ARBA00022553"/>
    </source>
</evidence>
<dbReference type="InterPro" id="IPR013968">
    <property type="entry name" value="PKS_KR"/>
</dbReference>
<dbReference type="InterPro" id="IPR014031">
    <property type="entry name" value="Ketoacyl_synth_C"/>
</dbReference>
<dbReference type="InterPro" id="IPR016036">
    <property type="entry name" value="Malonyl_transacylase_ACP-bd"/>
</dbReference>
<dbReference type="Gene3D" id="3.40.50.150">
    <property type="entry name" value="Vaccinia Virus protein VP39"/>
    <property type="match status" value="1"/>
</dbReference>
<dbReference type="InterPro" id="IPR016039">
    <property type="entry name" value="Thiolase-like"/>
</dbReference>
<keyword evidence="4" id="KW-0511">Multifunctional enzyme</keyword>
<dbReference type="GO" id="GO:0004315">
    <property type="term" value="F:3-oxoacyl-[acyl-carrier-protein] synthase activity"/>
    <property type="evidence" value="ECO:0007669"/>
    <property type="project" value="InterPro"/>
</dbReference>
<dbReference type="InterPro" id="IPR014030">
    <property type="entry name" value="Ketoacyl_synth_N"/>
</dbReference>
<keyword evidence="2" id="KW-0597">Phosphoprotein</keyword>
<dbReference type="InterPro" id="IPR013217">
    <property type="entry name" value="Methyltransf_12"/>
</dbReference>
<dbReference type="SMART" id="SM00825">
    <property type="entry name" value="PKS_KS"/>
    <property type="match status" value="1"/>
</dbReference>
<dbReference type="InterPro" id="IPR001227">
    <property type="entry name" value="Ac_transferase_dom_sf"/>
</dbReference>
<dbReference type="InterPro" id="IPR057326">
    <property type="entry name" value="KR_dom"/>
</dbReference>
<dbReference type="Pfam" id="PF18558">
    <property type="entry name" value="HTH_51"/>
    <property type="match status" value="1"/>
</dbReference>
<dbReference type="SUPFAM" id="SSF51735">
    <property type="entry name" value="NAD(P)-binding Rossmann-fold domains"/>
    <property type="match status" value="2"/>
</dbReference>
<dbReference type="InterPro" id="IPR020806">
    <property type="entry name" value="PKS_PP-bd"/>
</dbReference>
<dbReference type="SUPFAM" id="SSF53901">
    <property type="entry name" value="Thiolase-like"/>
    <property type="match status" value="1"/>
</dbReference>
<dbReference type="Pfam" id="PF22621">
    <property type="entry name" value="CurL-like_PKS_C"/>
    <property type="match status" value="1"/>
</dbReference>
<dbReference type="PANTHER" id="PTHR43775:SF37">
    <property type="entry name" value="SI:DKEY-61P9.11"/>
    <property type="match status" value="1"/>
</dbReference>
<dbReference type="PANTHER" id="PTHR43775">
    <property type="entry name" value="FATTY ACID SYNTHASE"/>
    <property type="match status" value="1"/>
</dbReference>
<dbReference type="Pfam" id="PF02801">
    <property type="entry name" value="Ketoacyl-synt_C"/>
    <property type="match status" value="1"/>
</dbReference>
<evidence type="ECO:0000256" key="4">
    <source>
        <dbReference type="ARBA" id="ARBA00023268"/>
    </source>
</evidence>
<dbReference type="SMART" id="SM00823">
    <property type="entry name" value="PKS_PP"/>
    <property type="match status" value="1"/>
</dbReference>
<dbReference type="Pfam" id="PF21394">
    <property type="entry name" value="Beta-ketacyl_N"/>
    <property type="match status" value="1"/>
</dbReference>
<proteinExistence type="predicted"/>
<name>A0A1D8TPW7_9CYAN</name>
<dbReference type="SUPFAM" id="SSF47336">
    <property type="entry name" value="ACP-like"/>
    <property type="match status" value="1"/>
</dbReference>
<dbReference type="SUPFAM" id="SSF53335">
    <property type="entry name" value="S-adenosyl-L-methionine-dependent methyltransferases"/>
    <property type="match status" value="1"/>
</dbReference>
<evidence type="ECO:0000313" key="7">
    <source>
        <dbReference type="EMBL" id="AOW99699.1"/>
    </source>
</evidence>
<dbReference type="InterPro" id="IPR018201">
    <property type="entry name" value="Ketoacyl_synth_AS"/>
</dbReference>
<dbReference type="GO" id="GO:0006633">
    <property type="term" value="P:fatty acid biosynthetic process"/>
    <property type="evidence" value="ECO:0007669"/>
    <property type="project" value="InterPro"/>
</dbReference>
<keyword evidence="1" id="KW-0596">Phosphopantetheine</keyword>
<dbReference type="Gene3D" id="3.40.47.10">
    <property type="match status" value="1"/>
</dbReference>
<dbReference type="InterPro" id="IPR050091">
    <property type="entry name" value="PKS_NRPS_Biosynth_Enz"/>
</dbReference>
<dbReference type="InterPro" id="IPR041068">
    <property type="entry name" value="HTH_51"/>
</dbReference>
<dbReference type="SMART" id="SM00827">
    <property type="entry name" value="PKS_AT"/>
    <property type="match status" value="1"/>
</dbReference>
<dbReference type="CDD" id="cd08955">
    <property type="entry name" value="KR_2_FAS_SDR_x"/>
    <property type="match status" value="1"/>
</dbReference>
<dbReference type="InterPro" id="IPR009081">
    <property type="entry name" value="PP-bd_ACP"/>
</dbReference>
<dbReference type="STRING" id="1458985.BJP34_09725"/>
<dbReference type="Proteomes" id="UP000177870">
    <property type="component" value="Chromosome"/>
</dbReference>
<dbReference type="Gene3D" id="1.10.1200.10">
    <property type="entry name" value="ACP-like"/>
    <property type="match status" value="1"/>
</dbReference>
<dbReference type="PROSITE" id="PS52004">
    <property type="entry name" value="KS3_2"/>
    <property type="match status" value="1"/>
</dbReference>
<dbReference type="RefSeq" id="WP_070392178.1">
    <property type="nucleotide sequence ID" value="NZ_CP017599.1"/>
</dbReference>
<dbReference type="Gene3D" id="3.40.50.720">
    <property type="entry name" value="NAD(P)-binding Rossmann-like Domain"/>
    <property type="match status" value="1"/>
</dbReference>
<dbReference type="InterPro" id="IPR016035">
    <property type="entry name" value="Acyl_Trfase/lysoPLipase"/>
</dbReference>
<dbReference type="InterPro" id="IPR029063">
    <property type="entry name" value="SAM-dependent_MTases_sf"/>
</dbReference>
<dbReference type="FunFam" id="3.40.47.10:FF:000019">
    <property type="entry name" value="Polyketide synthase type I"/>
    <property type="match status" value="1"/>
</dbReference>
<dbReference type="EMBL" id="CP017599">
    <property type="protein sequence ID" value="AOW99699.1"/>
    <property type="molecule type" value="Genomic_DNA"/>
</dbReference>
<dbReference type="PROSITE" id="PS00606">
    <property type="entry name" value="KS3_1"/>
    <property type="match status" value="1"/>
</dbReference>
<dbReference type="Pfam" id="PF00698">
    <property type="entry name" value="Acyl_transf_1"/>
    <property type="match status" value="1"/>
</dbReference>
<dbReference type="CDD" id="cd02440">
    <property type="entry name" value="AdoMet_MTases"/>
    <property type="match status" value="1"/>
</dbReference>
<sequence>MDPTAIIGIGCRFPSAGNPESFWDLLRHGVHTITEVPSNRWDVDALYDPDPATPGKMNTRWGAFLEQIDMFEPSFFGISPREAESMDPQHRLILEVAWEALENAGLAPNKLADSQTGVFIGIVASDYGRLVFNDHLNIDAYGGIGITPGIAANRLSYILNLHGPSLAIDTACSSSLVALHFACQSLQSGESNLCLVGGVNLVLSPEYTLTFSQARMMASDGFCKTFDKDADGYVRGEGCGVIVLKRLCDALRDRDNILAVIKGSAVNHDGLSNGMTAPNGRSQQAVIRQALKNAGVAPAQISYVEAHGTGTSLGDPIEVESIKAVLGQGRSPLESCGIGSIKTNIGHLEAAAGIVGLIKTVLSLQHQQIPSHLHLKQLNPLIELEGTPFFIPTECQPWSVATEPRLAGVSSFSFGGTNCHVILSEAPKQETKANEIERPAHILALSGKNQKALSELVERYEAHLKSNSSAKLADVCFTANTGRTHFDNRLFVTATSTTEMQKALRDLAQGEDTVPTGQICSPKRQKIAFLFTGQGSVYLNMGRQLYDTQPTFRNCLKRCEEILRPYLEKPLLSVLYPDIDLSSPTSGEANQKLYNTAYTQPALFALEYALCQLWKSWGIEADAVIGHSVGEYVAACVAGVFSLEDGLKLIAMRGQLMQQLPPGGEMLSLLASEFQVREVIAPYGDQVAIAALNGPSSIVISGKSEAIQEIYSSVSTQGIKAKFLQVSHAFHSPLMEPMLGKFEVAAWQISYNQPQIPLISNVTGQRIGDDTSSPEYWVNHIRQPVRFADGMQTLDQEGCQIFLEIGPQAILLGMGRQCLPEDTGVWLPSLRKDREDWQQLLESLGELYVRGVEVDWSGLDKDYIREKVVLPTYPFQRERYWTKATNFTNFVDKEEFRDWLYEVEWRPQASFGSQFPSEELLDPLTINQKLQPLVSSLASVNNLDSYSQLVRQLETLSVEYVLQAFDKMGWSFKLGENFSTESLAQRLGVVPQYQQLLNLLLEMLAEVKILRYTENQWVTLQTPEKVNLQQKNQTLLAQFPSANAELTMLERCGSQLRAVLQGTIEPLQVVFPEGDLTIATQIYEQSPEAKFTNTLVQRAIATAIENLPPSRGVRLLEIGAGTGGTTSYILPHLNPEQTEYIFTDIGTLFTSKAQDKFKDYPFIHYQNLDIEKNPELQGFEPHQYDVIVAANVIHATASLRKTLEHVRQLLRPGGMLVLLEITTPRRWVTLFAGMLDGWWNFRDFDLRPNQPLLSVSKWQKLLIESGFPKVVNLPNIQGTEEVISSQSVIIAQTATTPSLSPSEGWLIFADQQGIAQQLADRLRTCGQVCNLVFPGKEYQQIASDEFTINPENSDDYLKLVTEVKANLPDFKGVLHLWSLDTPRAEELTIEDLKVASIQGCGTALYLVRALNEAKFQLSPHLWLVTRDAQPVFGIKDSGSGLGQSPLWGMGRVISLEHPELSVRMIDLDPNSSLERSCAKLLAEIGDSNGENHIVFRDEQRYVPRLVHKNFIESQSLQFRPDVTYLITGGTGYLGLKFAQYMVEQGARQLALIGRKGLPEREHWTNLDQESNEWKQVQAIQLMEEKGASVTVYASDVTDQAQMSSIIKSIHTVQKPLRGIIHAAGLSDQHKLSQMTHQILESILSPKTVGTWVLHQLTKEINLDFFICFSSIGSVWGSLGHGHYDAANHFLNVLAYYRRSIGLPALSINWGSLGVGGMVSEESYVQWMKQIGLGELRPQQGFNALSFLLKTNAIQPLVTKVDWSTFKKYYEVRGLGKLFSDLMTLSTVDMTTPSIETIESQESSILEQLQAASPSKRENILLNHFQNEIAKSLRTSASEISLQKPLNSMGLDSLMAVELRNMSLVKLGIDIPTVKFIEGLSIADIVTEVKYQLNEIDISQKVEGENHQQLYTKEPDQIERVRGEL</sequence>
<dbReference type="SMART" id="SM00822">
    <property type="entry name" value="PKS_KR"/>
    <property type="match status" value="1"/>
</dbReference>
<dbReference type="Gene3D" id="3.40.366.10">
    <property type="entry name" value="Malonyl-Coenzyme A Acyl Carrier Protein, domain 2"/>
    <property type="match status" value="1"/>
</dbReference>
<dbReference type="Pfam" id="PF23297">
    <property type="entry name" value="ACP_SdgA_C"/>
    <property type="match status" value="1"/>
</dbReference>
<evidence type="ECO:0000259" key="5">
    <source>
        <dbReference type="PROSITE" id="PS50075"/>
    </source>
</evidence>
<dbReference type="KEGG" id="mpro:BJP34_09725"/>
<evidence type="ECO:0000256" key="3">
    <source>
        <dbReference type="ARBA" id="ARBA00022679"/>
    </source>
</evidence>
<evidence type="ECO:0000256" key="1">
    <source>
        <dbReference type="ARBA" id="ARBA00022450"/>
    </source>
</evidence>
<keyword evidence="3" id="KW-0808">Transferase</keyword>
<gene>
    <name evidence="7" type="ORF">BJP34_09725</name>
</gene>
<dbReference type="OrthoDB" id="499075at2"/>